<evidence type="ECO:0008006" key="4">
    <source>
        <dbReference type="Google" id="ProtNLM"/>
    </source>
</evidence>
<protein>
    <recommendedName>
        <fullName evidence="4">Lipocalin-like domain-containing protein</fullName>
    </recommendedName>
</protein>
<gene>
    <name evidence="2" type="ORF">C5O19_23895</name>
</gene>
<dbReference type="Proteomes" id="UP000239590">
    <property type="component" value="Unassembled WGS sequence"/>
</dbReference>
<proteinExistence type="predicted"/>
<comment type="caution">
    <text evidence="2">The sequence shown here is derived from an EMBL/GenBank/DDBJ whole genome shotgun (WGS) entry which is preliminary data.</text>
</comment>
<sequence length="164" mass="18670">MKTLLSTLVCLWIFLQPTAAQVPFGEACVGTWTGRMEIFARGKLRDTVTVRLTVGTTTEPESWSWKTEYLSAKQPAVKDYRLRLKDAATGLYLMDERDGTELTSYRFGNKLYSVFETEGIVLTSTYELREDELIFEVTSGKKGSPQSVVNYSVDHLQRVVLRRN</sequence>
<keyword evidence="1" id="KW-0732">Signal</keyword>
<organism evidence="2 3">
    <name type="scientific">Siphonobacter curvatus</name>
    <dbReference type="NCBI Taxonomy" id="2094562"/>
    <lineage>
        <taxon>Bacteria</taxon>
        <taxon>Pseudomonadati</taxon>
        <taxon>Bacteroidota</taxon>
        <taxon>Cytophagia</taxon>
        <taxon>Cytophagales</taxon>
        <taxon>Cytophagaceae</taxon>
        <taxon>Siphonobacter</taxon>
    </lineage>
</organism>
<name>A0A2S7IF38_9BACT</name>
<dbReference type="RefSeq" id="WP_104715888.1">
    <property type="nucleotide sequence ID" value="NZ_PTRA01000008.1"/>
</dbReference>
<feature type="signal peptide" evidence="1">
    <location>
        <begin position="1"/>
        <end position="19"/>
    </location>
</feature>
<keyword evidence="3" id="KW-1185">Reference proteome</keyword>
<evidence type="ECO:0000313" key="3">
    <source>
        <dbReference type="Proteomes" id="UP000239590"/>
    </source>
</evidence>
<evidence type="ECO:0000256" key="1">
    <source>
        <dbReference type="SAM" id="SignalP"/>
    </source>
</evidence>
<evidence type="ECO:0000313" key="2">
    <source>
        <dbReference type="EMBL" id="PQA53722.1"/>
    </source>
</evidence>
<dbReference type="AlphaFoldDB" id="A0A2S7IF38"/>
<accession>A0A2S7IF38</accession>
<dbReference type="OrthoDB" id="1448584at2"/>
<reference evidence="3" key="1">
    <citation type="submission" date="2018-02" db="EMBL/GenBank/DDBJ databases">
        <title>Genome sequencing of Solimonas sp. HR-BB.</title>
        <authorList>
            <person name="Lee Y."/>
            <person name="Jeon C.O."/>
        </authorList>
    </citation>
    <scope>NUCLEOTIDE SEQUENCE [LARGE SCALE GENOMIC DNA]</scope>
    <source>
        <strain evidence="3">HR-U</strain>
    </source>
</reference>
<feature type="chain" id="PRO_5015676769" description="Lipocalin-like domain-containing protein" evidence="1">
    <location>
        <begin position="20"/>
        <end position="164"/>
    </location>
</feature>
<dbReference type="EMBL" id="PTRA01000008">
    <property type="protein sequence ID" value="PQA53722.1"/>
    <property type="molecule type" value="Genomic_DNA"/>
</dbReference>